<dbReference type="Proteomes" id="UP001215151">
    <property type="component" value="Unassembled WGS sequence"/>
</dbReference>
<accession>A0AAD7U5W9</accession>
<reference evidence="1" key="1">
    <citation type="submission" date="2022-11" db="EMBL/GenBank/DDBJ databases">
        <title>Genome Sequence of Cubamyces cubensis.</title>
        <authorList>
            <person name="Buettner E."/>
        </authorList>
    </citation>
    <scope>NUCLEOTIDE SEQUENCE</scope>
    <source>
        <strain evidence="1">MPL-01</strain>
    </source>
</reference>
<gene>
    <name evidence="1" type="ORF">ONZ51_g420</name>
</gene>
<protein>
    <recommendedName>
        <fullName evidence="3">F-box domain-containing protein</fullName>
    </recommendedName>
</protein>
<dbReference type="SUPFAM" id="SSF52047">
    <property type="entry name" value="RNI-like"/>
    <property type="match status" value="1"/>
</dbReference>
<evidence type="ECO:0008006" key="3">
    <source>
        <dbReference type="Google" id="ProtNLM"/>
    </source>
</evidence>
<evidence type="ECO:0000313" key="2">
    <source>
        <dbReference type="Proteomes" id="UP001215151"/>
    </source>
</evidence>
<proteinExistence type="predicted"/>
<comment type="caution">
    <text evidence="1">The sequence shown here is derived from an EMBL/GenBank/DDBJ whole genome shotgun (WGS) entry which is preliminary data.</text>
</comment>
<dbReference type="InterPro" id="IPR032675">
    <property type="entry name" value="LRR_dom_sf"/>
</dbReference>
<dbReference type="Gene3D" id="3.80.10.10">
    <property type="entry name" value="Ribonuclease Inhibitor"/>
    <property type="match status" value="1"/>
</dbReference>
<dbReference type="EMBL" id="JAPEVG010000004">
    <property type="protein sequence ID" value="KAJ8501797.1"/>
    <property type="molecule type" value="Genomic_DNA"/>
</dbReference>
<dbReference type="AlphaFoldDB" id="A0AAD7U5W9"/>
<name>A0AAD7U5W9_9APHY</name>
<organism evidence="1 2">
    <name type="scientific">Trametes cubensis</name>
    <dbReference type="NCBI Taxonomy" id="1111947"/>
    <lineage>
        <taxon>Eukaryota</taxon>
        <taxon>Fungi</taxon>
        <taxon>Dikarya</taxon>
        <taxon>Basidiomycota</taxon>
        <taxon>Agaricomycotina</taxon>
        <taxon>Agaricomycetes</taxon>
        <taxon>Polyporales</taxon>
        <taxon>Polyporaceae</taxon>
        <taxon>Trametes</taxon>
    </lineage>
</organism>
<evidence type="ECO:0000313" key="1">
    <source>
        <dbReference type="EMBL" id="KAJ8501797.1"/>
    </source>
</evidence>
<keyword evidence="2" id="KW-1185">Reference proteome</keyword>
<sequence>MTSALHIPSVLSTVCLSLIPPRHELFTPNYIQKNAADLERRKEGCRTLACLARVCKAFTNPTLDVLWRDVPSVDVLLKVLPCLQHDPGIQHVQYTILDDISAVQWDRLQFYAGLIRALHQAYPLQALSIQRVVWAVIKQRCCGRPLLPNLQTLELRHIDISDPVGLTLLLSPSLRTVVLSFSRANGTMRHRRLQPLIPASPIPTHFEALVQLIGSTLPHLTRLQVLNLPGSLPSHCMSYLTRLHQLHRIELGIDTAADYHVLQCLSRFPSLRTLSVAVVLREEDREQELDLGPGFLGLEELHLNGRAEDLVAVIQVSSFLALRSLSLEICTVDSPDAFMDDFAVICSRVPKSISKIDLAVSMNYGFEPISLTTLVKPVLSWGAVTVFKVQTDNYAPILDNDDLRSFAEAWPHLVDFELRPTNEDNSQGVKHPKVYVTITGLIDLAQRCPRLRSLTIPALDIAELPDIRDVPPLNRRDLSRLQIKDLMRTDSANLMTVAIILDLLFPCVSTRRSVEAAYVQRHSYYYMLHIDNRVFDFLLILMGTIAARRECDRISIP</sequence>